<evidence type="ECO:0000256" key="8">
    <source>
        <dbReference type="ARBA" id="ARBA00022679"/>
    </source>
</evidence>
<keyword evidence="7" id="KW-0597">Phosphoprotein</keyword>
<dbReference type="EMBL" id="CAJPEV010000552">
    <property type="protein sequence ID" value="CAG0886409.1"/>
    <property type="molecule type" value="Genomic_DNA"/>
</dbReference>
<dbReference type="Gene3D" id="1.10.1900.10">
    <property type="entry name" value="c-terminal domain of poly(a) binding protein"/>
    <property type="match status" value="1"/>
</dbReference>
<feature type="region of interest" description="Disordered" evidence="17">
    <location>
        <begin position="2011"/>
        <end position="2078"/>
    </location>
</feature>
<dbReference type="GO" id="GO:0034450">
    <property type="term" value="F:ubiquitin-ubiquitin ligase activity"/>
    <property type="evidence" value="ECO:0007669"/>
    <property type="project" value="TreeGrafter"/>
</dbReference>
<dbReference type="GO" id="GO:0003723">
    <property type="term" value="F:RNA binding"/>
    <property type="evidence" value="ECO:0007669"/>
    <property type="project" value="InterPro"/>
</dbReference>
<evidence type="ECO:0000259" key="20">
    <source>
        <dbReference type="PROSITE" id="PS51309"/>
    </source>
</evidence>
<feature type="compositionally biased region" description="Polar residues" evidence="17">
    <location>
        <begin position="1645"/>
        <end position="1656"/>
    </location>
</feature>
<reference evidence="21" key="1">
    <citation type="submission" date="2020-11" db="EMBL/GenBank/DDBJ databases">
        <authorList>
            <person name="Tran Van P."/>
        </authorList>
    </citation>
    <scope>NUCLEOTIDE SEQUENCE</scope>
</reference>
<keyword evidence="8" id="KW-0808">Transferase</keyword>
<feature type="zinc finger region" description="UBR-type" evidence="16">
    <location>
        <begin position="1128"/>
        <end position="1196"/>
    </location>
</feature>
<feature type="compositionally biased region" description="Low complexity" evidence="17">
    <location>
        <begin position="1249"/>
        <end position="1259"/>
    </location>
</feature>
<dbReference type="SMART" id="SM00119">
    <property type="entry name" value="HECTc"/>
    <property type="match status" value="1"/>
</dbReference>
<keyword evidence="9" id="KW-0479">Metal-binding</keyword>
<sequence length="3054" mass="335881">MSERTNDPKGESKCMDFVVVPLPSAEDQIFDRLREVSEKFKKRSPVQSPSSVTTLPADGNVIQMVIGPNHIAYLTKDGRIARRAYSINSEKLYLNKSDARSSKNGGLSRQLASGGGNNRNRGRRGTLCISPGVGGGSSSSGGAAGGGGVSAGGSGGGGARPPALRAIRSGSSGATLTRSTARMSTGGGGTVIVGSRPVVPATYVPEELISQAQVVLQGKSRSVIIRELQRTNLDVNLAVNNLLSREDEDNDGDAEGDSYVSDDLISLLDAGLSTDHPSVIIDADGMFSDDVLAYSRVRSSRRSPLDSRDQDMRDAAMAAAAAAVATAERDRDGRDADSGRETVFRWRERCVGPPRWLENALRDSFLDRETVPSVAICSDARKKESAGTSSSSSVSSIWFCPTEEVWTPESGVTFTHIAALHSELIAVSCDGKVHQWKWNEPSPYKQPENPNVRHPKALFMGLVNEKVTMIGASMIRCTVVTESGKVATWVDDTIASVASHRLEHPAQMYPEFVNDRIISLHVCHLYSCVRIESGNLYWWCVSLENLSQVIPFLRSQGYWGLLPYSHRLKMVNKYRVKVRKMRSDHGSGEIVANAQVCLQVSPIYHAGAIGFTISSGKPKVGQLLNSAWSFSDTCSFEVLSPEEAAQRMRAARDDSELSAADEDVTGQSPIYKKRKHEKEEGEASKTQEEWYIKDVMFLEDVKNVPVGTVLKVDGAYAAVKFPSKERNKSEDASNQSHPENILQECRLLRKDELQVVKAGGSLKGIDCCQRAPRRINIPDPASVLTMDIDRLGIHAVVRNGMTLSYNVFNLSSGKAEKESRFPPEVTTFLLNHRQRLQLRCFQDNADEVGTAPMESLALLMDGNQALFPLARDCLASIRDPWWLDLPPIQCMGMGIASLPESAAPPATQGQKNMVGVMALVFQTQKLLPLVLRGDYDGVLNVLRSMEDCGSGWNEESITEALSEQCDGNRNILHICVAICAPTSNRDCDRSGPSADKLEFVNDKKYSCLNIMKLILEHPCLERHLYRLLTENFVAFELKYDECIIFSVSYFLIQLACMDLNMQLDAEGATPFMLSVKMRSYYAGLLLFDMGLRLASRISGEHRKTLMNVVYPEGSRPDDSPLHVICCNDTCSFTWTGAEHINQDIYECRTCGLMGSLCCCTECARVCHKTHDCKLKQTSPTAYCDCWEKCRCQSLVAGSQAARYELLMRLISHTELVALPNSKGEHILLFLVQTVARQLLEQRQYRSIRPRVSSSSASARPHPDLPDMPEHDLEPPRFCRRALDRLLGDWLAVKSIVMSGSKDASCIPGQGLSEDATYLQMQSGTALLDKFVHCLLSKCSMEVRKALLFVIRFSCKVYLNSCQVFDLWLSLYFSLQMLMTLLGTLNTGMQNVTIPGRSLQAEKAARRFVRSVARIYVILNVELSPATSRKKRHDILQNPSSITQPITKCRRVFEILIKMAIPELCEMADALIAPVRLGVAKPTAPFSLSSTQADALHGIEELFSVEPMRPVSPREAMEGIQEDPSEEAEADVRTESEAIPVGLSGGGMDQPQTSSVSDAHLERDARSSASRERDAERGPPPPLPHQGDETENEGESEQEQEHEGRSANEMWREHDGDEAGDNEELCDMELDLLAETDSDTDDNHSQQDAASVQRSVQTGATAGSDAGGASLALFSEDDSADSSVIEDSEDNTSEADTYALSPSLEEDQLERRGGVSGGLSRVPNPPHMLQWAVRGGSTTTTNREDQTPPSRSLNNAAPGSAPGIFLIFITMHLMPAMLVINLLPSAQLLAGGSNLIYVDQGSLRRSATCPLSQVGPEPVTMTTTASCLARAFGIVIRTISDLLILLPDYPAEVSSLVPNMTPVPLSEIIHLQLYLEHHLKPTWDWLLTVMDSTEAQLRFGAALSAATDTGGSKRSHSHSTTASSSRTARDHRDLISGSGQRRFRPGRLLPSSSSDSHSARRDFLSYCLSIMRAHNAEHSDSLPVLDIASLKHIAYIFDALIYYMRSGSENNSLRSGRPGSLLPPRPIQDSWHDQDENDNDTLGDDDLTSSIVDSDASLGTHEKRTEEMDDPNLGSGRRHSFFHRSDSTLFLGCPSPDPFATPMAQAIPLAEQPHLLTPNARREELFSVASRTVLPPATGGVNSRSMLESTLPTRLGLSVRTADESDPTAPPMPSTSYPVMPREAFPPPTPPPPLVSASSVPPHPSTSKGKDKTSGKMVCDYDSTDEDEDNEDGEDRNDSRKRERHREPQESEGRGEASSGSGRGRNDSEQPLPPSYPPGYLFVYPPASPNSPPLPPNTQSPPPLPPPPPPPPPPPFLSLPINLCTAPPTSSSVIVSPPKSKKSVIVHAGPMSSGQRDDEAHGSSDACKVGFAYDQNAGESPNVLVVPTSSHHPAGSEEVVTVETSSHPLFNMDSAPRPPVRASVIGQLVSHDVLLGRWRLALELFGRVFVEDVGSEPGSVIPRLAGFHVREARFRRDMEKLRNSQQRDLTLTKVDRDRNHLIVQAFKEFNSMYGATQRRMTSSSHHQPPLAVNRVKVTFRDEQGEGSGVARSFYTALAEALLSYEPLPNLEGCQMGSRSMSSIQFNLVQRVSRHIGGSSTYKRILGGRRDYRRQLNHESRPFYPSHDGRPNEHITRYLQVLGDRLYPRVQALRPLLPLNRFLVVQALASKITGMLLELNPPELLILSSSEDELRRRVDEAVDILLSHARDSSSTNADNSNDIMDDVFNLGRSGGSGVGTHSDTEDTMDVDGSDDSCPLFYQPGKRGFYSPRQGKATPERINAFRNVGRLMGLCLLQNELCPIPLNRHVLKYILDRVIRWHDLAFFDPVMYESLRQLVLDAENASENANSLFAALDLNFSIDLCAEEGGDTVELLPGGKDIEVNAHNVYDYVRRYAWYRMVTAQEKVLEAMRNGVYDVLPSTALEGLTPEDLRLLLNGVGEVQVSQLVSYTSFNDESREGGEKLTRFKRWFWTIVEKMTPPEKQDLVYFWTGSPALPASEEGFTPMPSITIRPADDTHLPTANTCISRLYIPLYSGRAILRSKLLLAIKAKNFGFV</sequence>
<feature type="region of interest" description="Disordered" evidence="17">
    <location>
        <begin position="1505"/>
        <end position="1755"/>
    </location>
</feature>
<dbReference type="PROSITE" id="PS51309">
    <property type="entry name" value="PABC"/>
    <property type="match status" value="1"/>
</dbReference>
<feature type="compositionally biased region" description="Pro residues" evidence="17">
    <location>
        <begin position="2285"/>
        <end position="2316"/>
    </location>
</feature>
<feature type="compositionally biased region" description="Acidic residues" evidence="17">
    <location>
        <begin position="2034"/>
        <end position="2046"/>
    </location>
</feature>
<feature type="compositionally biased region" description="Acidic residues" evidence="17">
    <location>
        <begin position="1588"/>
        <end position="1597"/>
    </location>
</feature>
<dbReference type="Pfam" id="PF11547">
    <property type="entry name" value="E3_UbLigase_EDD"/>
    <property type="match status" value="1"/>
</dbReference>
<feature type="compositionally biased region" description="Polar residues" evidence="17">
    <location>
        <begin position="169"/>
        <end position="183"/>
    </location>
</feature>
<evidence type="ECO:0000259" key="18">
    <source>
        <dbReference type="PROSITE" id="PS50237"/>
    </source>
</evidence>
<dbReference type="InterPro" id="IPR024725">
    <property type="entry name" value="UBR5_UBA"/>
</dbReference>
<dbReference type="Pfam" id="PF00658">
    <property type="entry name" value="MLLE"/>
    <property type="match status" value="1"/>
</dbReference>
<feature type="compositionally biased region" description="Acidic residues" evidence="17">
    <location>
        <begin position="1674"/>
        <end position="1692"/>
    </location>
</feature>
<comment type="similarity">
    <text evidence="14">Belongs to the UBR5 family.</text>
</comment>
<dbReference type="PANTHER" id="PTHR46276:SF1">
    <property type="entry name" value="E3 UBIQUITIN-PROTEIN LIGASE UBR5"/>
    <property type="match status" value="1"/>
</dbReference>
<dbReference type="Gene3D" id="1.10.8.10">
    <property type="entry name" value="DNA helicase RuvA subunit, C-terminal domain"/>
    <property type="match status" value="1"/>
</dbReference>
<proteinExistence type="inferred from homology"/>
<feature type="region of interest" description="Disordered" evidence="17">
    <location>
        <begin position="98"/>
        <end position="188"/>
    </location>
</feature>
<evidence type="ECO:0000256" key="16">
    <source>
        <dbReference type="PROSITE-ProRule" id="PRU00508"/>
    </source>
</evidence>
<evidence type="ECO:0000259" key="19">
    <source>
        <dbReference type="PROSITE" id="PS51157"/>
    </source>
</evidence>
<organism evidence="21">
    <name type="scientific">Darwinula stevensoni</name>
    <dbReference type="NCBI Taxonomy" id="69355"/>
    <lineage>
        <taxon>Eukaryota</taxon>
        <taxon>Metazoa</taxon>
        <taxon>Ecdysozoa</taxon>
        <taxon>Arthropoda</taxon>
        <taxon>Crustacea</taxon>
        <taxon>Oligostraca</taxon>
        <taxon>Ostracoda</taxon>
        <taxon>Podocopa</taxon>
        <taxon>Podocopida</taxon>
        <taxon>Darwinulocopina</taxon>
        <taxon>Darwinuloidea</taxon>
        <taxon>Darwinulidae</taxon>
        <taxon>Darwinula</taxon>
    </lineage>
</organism>
<name>A0A7R8XA68_9CRUS</name>
<dbReference type="Gene3D" id="3.30.2160.10">
    <property type="entry name" value="Hect, E3 ligase catalytic domain"/>
    <property type="match status" value="1"/>
</dbReference>
<dbReference type="Proteomes" id="UP000677054">
    <property type="component" value="Unassembled WGS sequence"/>
</dbReference>
<feature type="region of interest" description="Disordered" evidence="17">
    <location>
        <begin position="1249"/>
        <end position="1271"/>
    </location>
</feature>
<dbReference type="EC" id="2.3.2.26" evidence="5"/>
<feature type="compositionally biased region" description="Polar residues" evidence="17">
    <location>
        <begin position="1735"/>
        <end position="1755"/>
    </location>
</feature>
<dbReference type="InterPro" id="IPR003126">
    <property type="entry name" value="Znf_UBR"/>
</dbReference>
<dbReference type="Gene3D" id="3.90.1750.10">
    <property type="entry name" value="Hect, E3 ligase catalytic domains"/>
    <property type="match status" value="2"/>
</dbReference>
<comment type="catalytic activity">
    <reaction evidence="1">
        <text>S-ubiquitinyl-[E2 ubiquitin-conjugating enzyme]-L-cysteine + [acceptor protein]-L-lysine = [E2 ubiquitin-conjugating enzyme]-L-cysteine + N(6)-ubiquitinyl-[acceptor protein]-L-lysine.</text>
        <dbReference type="EC" id="2.3.2.26"/>
    </reaction>
</comment>
<feature type="compositionally biased region" description="Pro residues" evidence="17">
    <location>
        <begin position="2183"/>
        <end position="2193"/>
    </location>
</feature>
<evidence type="ECO:0000256" key="10">
    <source>
        <dbReference type="ARBA" id="ARBA00022771"/>
    </source>
</evidence>
<feature type="compositionally biased region" description="Polar residues" evidence="17">
    <location>
        <begin position="102"/>
        <end position="111"/>
    </location>
</feature>
<keyword evidence="6" id="KW-0963">Cytoplasm</keyword>
<feature type="compositionally biased region" description="Low complexity" evidence="17">
    <location>
        <begin position="1657"/>
        <end position="1672"/>
    </location>
</feature>
<feature type="region of interest" description="Disordered" evidence="17">
    <location>
        <begin position="647"/>
        <end position="685"/>
    </location>
</feature>
<feature type="compositionally biased region" description="Basic and acidic residues" evidence="17">
    <location>
        <begin position="1260"/>
        <end position="1271"/>
    </location>
</feature>
<dbReference type="FunFam" id="3.30.2410.10:FF:000008">
    <property type="entry name" value="Putative E3 ubiquitin-protein ligase UBR5"/>
    <property type="match status" value="1"/>
</dbReference>
<accession>A0A7R8XA68</accession>
<feature type="compositionally biased region" description="Basic and acidic residues" evidence="17">
    <location>
        <begin position="2235"/>
        <end position="2254"/>
    </location>
</feature>
<feature type="domain" description="UBR-type" evidence="19">
    <location>
        <begin position="1128"/>
        <end position="1196"/>
    </location>
</feature>
<evidence type="ECO:0000256" key="9">
    <source>
        <dbReference type="ARBA" id="ARBA00022723"/>
    </source>
</evidence>
<dbReference type="GO" id="GO:0090263">
    <property type="term" value="P:positive regulation of canonical Wnt signaling pathway"/>
    <property type="evidence" value="ECO:0007669"/>
    <property type="project" value="TreeGrafter"/>
</dbReference>
<comment type="pathway">
    <text evidence="4">Protein modification; protein ubiquitination.</text>
</comment>
<feature type="region of interest" description="Disordered" evidence="17">
    <location>
        <begin position="1906"/>
        <end position="1957"/>
    </location>
</feature>
<dbReference type="GO" id="GO:0043130">
    <property type="term" value="F:ubiquitin binding"/>
    <property type="evidence" value="ECO:0007669"/>
    <property type="project" value="InterPro"/>
</dbReference>
<evidence type="ECO:0000256" key="17">
    <source>
        <dbReference type="SAM" id="MobiDB-lite"/>
    </source>
</evidence>
<evidence type="ECO:0000256" key="11">
    <source>
        <dbReference type="ARBA" id="ARBA00022786"/>
    </source>
</evidence>
<feature type="compositionally biased region" description="Gly residues" evidence="17">
    <location>
        <begin position="132"/>
        <end position="159"/>
    </location>
</feature>
<dbReference type="InterPro" id="IPR036053">
    <property type="entry name" value="PABP-dom"/>
</dbReference>
<feature type="compositionally biased region" description="Acidic residues" evidence="17">
    <location>
        <begin position="2221"/>
        <end position="2234"/>
    </location>
</feature>
<evidence type="ECO:0000313" key="22">
    <source>
        <dbReference type="Proteomes" id="UP000677054"/>
    </source>
</evidence>
<evidence type="ECO:0000256" key="13">
    <source>
        <dbReference type="ARBA" id="ARBA00023242"/>
    </source>
</evidence>
<feature type="compositionally biased region" description="Acidic residues" evidence="17">
    <location>
        <begin position="1617"/>
        <end position="1639"/>
    </location>
</feature>
<evidence type="ECO:0000256" key="3">
    <source>
        <dbReference type="ARBA" id="ARBA00004496"/>
    </source>
</evidence>
<keyword evidence="12" id="KW-0862">Zinc</keyword>
<dbReference type="OrthoDB" id="298098at2759"/>
<dbReference type="SUPFAM" id="SSF56204">
    <property type="entry name" value="Hect, E3 ligase catalytic domain"/>
    <property type="match status" value="1"/>
</dbReference>
<comment type="subcellular location">
    <subcellularLocation>
        <location evidence="3">Cytoplasm</location>
    </subcellularLocation>
    <subcellularLocation>
        <location evidence="2">Nucleus</location>
    </subcellularLocation>
</comment>
<dbReference type="Gene3D" id="3.30.2410.10">
    <property type="entry name" value="Hect, E3 ligase catalytic domain"/>
    <property type="match status" value="1"/>
</dbReference>
<feature type="compositionally biased region" description="Basic and acidic residues" evidence="17">
    <location>
        <begin position="1558"/>
        <end position="1576"/>
    </location>
</feature>
<evidence type="ECO:0000313" key="21">
    <source>
        <dbReference type="EMBL" id="CAD7244065.1"/>
    </source>
</evidence>
<dbReference type="InterPro" id="IPR002004">
    <property type="entry name" value="PABP_HYD_C"/>
</dbReference>
<dbReference type="CDD" id="cd19675">
    <property type="entry name" value="UBR-box_UBR5"/>
    <property type="match status" value="1"/>
</dbReference>
<dbReference type="FunFam" id="1.10.8.10:FF:000009">
    <property type="entry name" value="Putative E3 ubiquitin-protein ligase UBR5"/>
    <property type="match status" value="1"/>
</dbReference>
<evidence type="ECO:0000256" key="7">
    <source>
        <dbReference type="ARBA" id="ARBA00022553"/>
    </source>
</evidence>
<dbReference type="Gene3D" id="2.130.10.30">
    <property type="entry name" value="Regulator of chromosome condensation 1/beta-lactamase-inhibitor protein II"/>
    <property type="match status" value="1"/>
</dbReference>
<protein>
    <recommendedName>
        <fullName evidence="5">HECT-type E3 ubiquitin transferase</fullName>
        <ecNumber evidence="5">2.3.2.26</ecNumber>
    </recommendedName>
</protein>
<dbReference type="GO" id="GO:0008270">
    <property type="term" value="F:zinc ion binding"/>
    <property type="evidence" value="ECO:0007669"/>
    <property type="project" value="UniProtKB-KW"/>
</dbReference>
<evidence type="ECO:0000256" key="5">
    <source>
        <dbReference type="ARBA" id="ARBA00012485"/>
    </source>
</evidence>
<dbReference type="CDD" id="cd14423">
    <property type="entry name" value="CUE_UBR5"/>
    <property type="match status" value="1"/>
</dbReference>
<evidence type="ECO:0000256" key="14">
    <source>
        <dbReference type="ARBA" id="ARBA00061431"/>
    </source>
</evidence>
<evidence type="ECO:0000256" key="4">
    <source>
        <dbReference type="ARBA" id="ARBA00004906"/>
    </source>
</evidence>
<evidence type="ECO:0000256" key="6">
    <source>
        <dbReference type="ARBA" id="ARBA00022490"/>
    </source>
</evidence>
<evidence type="ECO:0000256" key="1">
    <source>
        <dbReference type="ARBA" id="ARBA00000885"/>
    </source>
</evidence>
<dbReference type="EMBL" id="LR900069">
    <property type="protein sequence ID" value="CAD7244065.1"/>
    <property type="molecule type" value="Genomic_DNA"/>
</dbReference>
<feature type="compositionally biased region" description="Acidic residues" evidence="17">
    <location>
        <begin position="1519"/>
        <end position="1528"/>
    </location>
</feature>
<feature type="domain" description="PABC" evidence="20">
    <location>
        <begin position="2620"/>
        <end position="2708"/>
    </location>
</feature>
<feature type="domain" description="HECT" evidence="18">
    <location>
        <begin position="2768"/>
        <end position="3054"/>
    </location>
</feature>
<dbReference type="InterPro" id="IPR009091">
    <property type="entry name" value="RCC1/BLIP-II"/>
</dbReference>
<dbReference type="InterPro" id="IPR000569">
    <property type="entry name" value="HECT_dom"/>
</dbReference>
<keyword evidence="10" id="KW-0863">Zinc-finger</keyword>
<dbReference type="SMART" id="SM00396">
    <property type="entry name" value="ZnF_UBR1"/>
    <property type="match status" value="1"/>
</dbReference>
<dbReference type="PROSITE" id="PS51157">
    <property type="entry name" value="ZF_UBR"/>
    <property type="match status" value="1"/>
</dbReference>
<feature type="compositionally biased region" description="Low complexity" evidence="17">
    <location>
        <begin position="1945"/>
        <end position="1955"/>
    </location>
</feature>
<dbReference type="GO" id="GO:0005634">
    <property type="term" value="C:nucleus"/>
    <property type="evidence" value="ECO:0007669"/>
    <property type="project" value="UniProtKB-SubCell"/>
</dbReference>
<dbReference type="InterPro" id="IPR047503">
    <property type="entry name" value="UBR-box_UBR5"/>
</dbReference>
<gene>
    <name evidence="21" type="ORF">DSTB1V02_LOCUS3969</name>
</gene>
<dbReference type="FunFam" id="3.30.2160.10:FF:000006">
    <property type="entry name" value="E3 ubiquitin-protein ligase UBR5 isoform X2"/>
    <property type="match status" value="1"/>
</dbReference>
<evidence type="ECO:0000256" key="2">
    <source>
        <dbReference type="ARBA" id="ARBA00004123"/>
    </source>
</evidence>
<keyword evidence="13" id="KW-0539">Nucleus</keyword>
<dbReference type="Pfam" id="PF00632">
    <property type="entry name" value="HECT"/>
    <property type="match status" value="1"/>
</dbReference>
<dbReference type="GO" id="GO:0000209">
    <property type="term" value="P:protein polyubiquitination"/>
    <property type="evidence" value="ECO:0007669"/>
    <property type="project" value="TreeGrafter"/>
</dbReference>
<dbReference type="GO" id="GO:0005737">
    <property type="term" value="C:cytoplasm"/>
    <property type="evidence" value="ECO:0007669"/>
    <property type="project" value="UniProtKB-SubCell"/>
</dbReference>
<dbReference type="PROSITE" id="PS50237">
    <property type="entry name" value="HECT"/>
    <property type="match status" value="1"/>
</dbReference>
<dbReference type="SUPFAM" id="SSF50985">
    <property type="entry name" value="RCC1/BLIP-II"/>
    <property type="match status" value="1"/>
</dbReference>
<evidence type="ECO:0000256" key="15">
    <source>
        <dbReference type="PROSITE-ProRule" id="PRU00104"/>
    </source>
</evidence>
<feature type="compositionally biased region" description="Basic and acidic residues" evidence="17">
    <location>
        <begin position="1598"/>
        <end position="1616"/>
    </location>
</feature>
<feature type="active site" description="Glycyl thioester intermediate" evidence="15">
    <location>
        <position position="3023"/>
    </location>
</feature>
<keyword evidence="22" id="KW-1185">Reference proteome</keyword>
<dbReference type="InterPro" id="IPR035983">
    <property type="entry name" value="Hect_E3_ubiquitin_ligase"/>
</dbReference>
<evidence type="ECO:0000256" key="12">
    <source>
        <dbReference type="ARBA" id="ARBA00022833"/>
    </source>
</evidence>
<feature type="region of interest" description="Disordered" evidence="17">
    <location>
        <begin position="2157"/>
        <end position="2322"/>
    </location>
</feature>
<keyword evidence="11 15" id="KW-0833">Ubl conjugation pathway</keyword>
<dbReference type="PANTHER" id="PTHR46276">
    <property type="entry name" value="E3 UBIQUITIN-PROTEIN LIGASE UBR5"/>
    <property type="match status" value="1"/>
</dbReference>
<dbReference type="SMART" id="SM00517">
    <property type="entry name" value="PolyA"/>
    <property type="match status" value="1"/>
</dbReference>
<dbReference type="SUPFAM" id="SSF63570">
    <property type="entry name" value="PABC (PABP) domain"/>
    <property type="match status" value="1"/>
</dbReference>